<proteinExistence type="predicted"/>
<sequence>MTQFNDSYWMVIVTKDDYGQHTVIGYTELDLNEVGYIVGMTVEEIVECQFVKEGEADYDKIFTELQSKYRPEKG</sequence>
<keyword evidence="2" id="KW-1185">Reference proteome</keyword>
<organism evidence="1 2">
    <name type="scientific">Bacillus phage vB_Bpu_PumA2</name>
    <dbReference type="NCBI Taxonomy" id="2662128"/>
    <lineage>
        <taxon>Viruses</taxon>
        <taxon>Duplodnaviria</taxon>
        <taxon>Heunggongvirae</taxon>
        <taxon>Uroviricota</taxon>
        <taxon>Caudoviricetes</taxon>
        <taxon>Salasmaviridae</taxon>
        <taxon>Bundooravirus</taxon>
        <taxon>Bundooravirus PumA2</taxon>
    </lineage>
</organism>
<dbReference type="KEGG" id="vg:56239321"/>
<protein>
    <submittedName>
        <fullName evidence="1">Uncharacterized protein</fullName>
    </submittedName>
</protein>
<dbReference type="Proteomes" id="UP000363270">
    <property type="component" value="Segment"/>
</dbReference>
<dbReference type="RefSeq" id="YP_009910602.1">
    <property type="nucleotide sequence ID" value="NC_049972.1"/>
</dbReference>
<dbReference type="Pfam" id="PF20763">
    <property type="entry name" value="UDG-inhib_P56"/>
    <property type="match status" value="1"/>
</dbReference>
<evidence type="ECO:0000313" key="1">
    <source>
        <dbReference type="EMBL" id="QGH74225.1"/>
    </source>
</evidence>
<name>A0A5Q2WCT6_9CAUD</name>
<reference evidence="1 2" key="1">
    <citation type="submission" date="2019-09" db="EMBL/GenBank/DDBJ databases">
        <title>Isolation and characterization of two phi29 phages that infect Bacillus pumilis.</title>
        <authorList>
            <person name="Batinovic S."/>
            <person name="Rice D."/>
            <person name="Beer M."/>
            <person name="Petrovski S."/>
        </authorList>
    </citation>
    <scope>NUCLEOTIDE SEQUENCE [LARGE SCALE GENOMIC DNA]</scope>
</reference>
<evidence type="ECO:0000313" key="2">
    <source>
        <dbReference type="Proteomes" id="UP000363270"/>
    </source>
</evidence>
<accession>A0A5Q2WCT6</accession>
<dbReference type="GeneID" id="56239321"/>
<dbReference type="InterPro" id="IPR049384">
    <property type="entry name" value="P56"/>
</dbReference>
<dbReference type="EMBL" id="MN524845">
    <property type="protein sequence ID" value="QGH74225.1"/>
    <property type="molecule type" value="Genomic_DNA"/>
</dbReference>